<proteinExistence type="predicted"/>
<reference evidence="2 3" key="1">
    <citation type="journal article" date="2019" name="Plant Biotechnol. J.">
        <title>The red bayberry genome and genetic basis of sex determination.</title>
        <authorList>
            <person name="Jia H.M."/>
            <person name="Jia H.J."/>
            <person name="Cai Q.L."/>
            <person name="Wang Y."/>
            <person name="Zhao H.B."/>
            <person name="Yang W.F."/>
            <person name="Wang G.Y."/>
            <person name="Li Y.H."/>
            <person name="Zhan D.L."/>
            <person name="Shen Y.T."/>
            <person name="Niu Q.F."/>
            <person name="Chang L."/>
            <person name="Qiu J."/>
            <person name="Zhao L."/>
            <person name="Xie H.B."/>
            <person name="Fu W.Y."/>
            <person name="Jin J."/>
            <person name="Li X.W."/>
            <person name="Jiao Y."/>
            <person name="Zhou C.C."/>
            <person name="Tu T."/>
            <person name="Chai C.Y."/>
            <person name="Gao J.L."/>
            <person name="Fan L.J."/>
            <person name="van de Weg E."/>
            <person name="Wang J.Y."/>
            <person name="Gao Z.S."/>
        </authorList>
    </citation>
    <scope>NUCLEOTIDE SEQUENCE [LARGE SCALE GENOMIC DNA]</scope>
    <source>
        <tissue evidence="2">Leaves</tissue>
    </source>
</reference>
<name>A0A6A1UTY3_9ROSI</name>
<organism evidence="2 3">
    <name type="scientific">Morella rubra</name>
    <name type="common">Chinese bayberry</name>
    <dbReference type="NCBI Taxonomy" id="262757"/>
    <lineage>
        <taxon>Eukaryota</taxon>
        <taxon>Viridiplantae</taxon>
        <taxon>Streptophyta</taxon>
        <taxon>Embryophyta</taxon>
        <taxon>Tracheophyta</taxon>
        <taxon>Spermatophyta</taxon>
        <taxon>Magnoliopsida</taxon>
        <taxon>eudicotyledons</taxon>
        <taxon>Gunneridae</taxon>
        <taxon>Pentapetalae</taxon>
        <taxon>rosids</taxon>
        <taxon>fabids</taxon>
        <taxon>Fagales</taxon>
        <taxon>Myricaceae</taxon>
        <taxon>Morella</taxon>
    </lineage>
</organism>
<dbReference type="Proteomes" id="UP000516437">
    <property type="component" value="Chromosome 8"/>
</dbReference>
<protein>
    <submittedName>
        <fullName evidence="2">Uncharacterized protein</fullName>
    </submittedName>
</protein>
<dbReference type="AlphaFoldDB" id="A0A6A1UTY3"/>
<evidence type="ECO:0000313" key="3">
    <source>
        <dbReference type="Proteomes" id="UP000516437"/>
    </source>
</evidence>
<gene>
    <name evidence="2" type="ORF">CJ030_MR8G015409</name>
</gene>
<feature type="region of interest" description="Disordered" evidence="1">
    <location>
        <begin position="1"/>
        <end position="23"/>
    </location>
</feature>
<sequence length="147" mass="16623">MNPRVSLRKRKKRKDWTPDSKSKVKEVVPVVDNSVRIFDDLKEDDEENLEENATRMLSLRFDPSCTGFSSSSKASELRTVNGFSFLLSSGQDFVGCGSKSFSESELASADIALRVLRPRKQHKEKGQSRKMLTSMKFSLGTWMHIGC</sequence>
<keyword evidence="3" id="KW-1185">Reference proteome</keyword>
<feature type="compositionally biased region" description="Basic residues" evidence="1">
    <location>
        <begin position="1"/>
        <end position="14"/>
    </location>
</feature>
<evidence type="ECO:0000256" key="1">
    <source>
        <dbReference type="SAM" id="MobiDB-lite"/>
    </source>
</evidence>
<evidence type="ECO:0000313" key="2">
    <source>
        <dbReference type="EMBL" id="KAB1203586.1"/>
    </source>
</evidence>
<accession>A0A6A1UTY3</accession>
<comment type="caution">
    <text evidence="2">The sequence shown here is derived from an EMBL/GenBank/DDBJ whole genome shotgun (WGS) entry which is preliminary data.</text>
</comment>
<dbReference type="EMBL" id="RXIC02000026">
    <property type="protein sequence ID" value="KAB1203586.1"/>
    <property type="molecule type" value="Genomic_DNA"/>
</dbReference>